<evidence type="ECO:0000313" key="4">
    <source>
        <dbReference type="EMBL" id="MEE6312056.1"/>
    </source>
</evidence>
<name>A0ABU7SQ21_9ACTN</name>
<keyword evidence="3" id="KW-0732">Signal</keyword>
<keyword evidence="2" id="KW-0472">Membrane</keyword>
<evidence type="ECO:0000256" key="2">
    <source>
        <dbReference type="SAM" id="Phobius"/>
    </source>
</evidence>
<keyword evidence="2" id="KW-0812">Transmembrane</keyword>
<feature type="compositionally biased region" description="Basic residues" evidence="1">
    <location>
        <begin position="288"/>
        <end position="309"/>
    </location>
</feature>
<feature type="compositionally biased region" description="Acidic residues" evidence="1">
    <location>
        <begin position="203"/>
        <end position="212"/>
    </location>
</feature>
<dbReference type="RefSeq" id="WP_331211935.1">
    <property type="nucleotide sequence ID" value="NZ_JAZGQL010000042.1"/>
</dbReference>
<feature type="chain" id="PRO_5046198035" evidence="3">
    <location>
        <begin position="33"/>
        <end position="316"/>
    </location>
</feature>
<organism evidence="4 5">
    <name type="scientific">Plantactinospora veratri</name>
    <dbReference type="NCBI Taxonomy" id="1436122"/>
    <lineage>
        <taxon>Bacteria</taxon>
        <taxon>Bacillati</taxon>
        <taxon>Actinomycetota</taxon>
        <taxon>Actinomycetes</taxon>
        <taxon>Micromonosporales</taxon>
        <taxon>Micromonosporaceae</taxon>
        <taxon>Plantactinospora</taxon>
    </lineage>
</organism>
<evidence type="ECO:0000256" key="1">
    <source>
        <dbReference type="SAM" id="MobiDB-lite"/>
    </source>
</evidence>
<sequence>MVTVWRLATRFGSTLVCATAGWAMLPAAPAGAAPGFDTALTRLPGQFVAGAGAETVTAVVSTTLDGDCRKVRWSLVLRADGLRLDQIGIDRIEEPGVVPTDVRGEGGAARITDRDLDPGTLCRNRTVTAQYRLAVDEAVTDGRIELTVEAFDAQSRLLDRTSATREVVSERGGPPRRRSPAPATPERNRPTPTEAAPSPTEPVEPEPTESVEGDSPVLAEGPDGAAGSDGGGSGGGEASATAGRGGTGLTEIGFGVGALLLFLGAGLLLRLRSRDRLAEAAPLPAPARRGRPAAARRGHREAARRRTGAAHHYPDW</sequence>
<feature type="transmembrane region" description="Helical" evidence="2">
    <location>
        <begin position="252"/>
        <end position="269"/>
    </location>
</feature>
<feature type="region of interest" description="Disordered" evidence="1">
    <location>
        <begin position="282"/>
        <end position="316"/>
    </location>
</feature>
<feature type="region of interest" description="Disordered" evidence="1">
    <location>
        <begin position="162"/>
        <end position="243"/>
    </location>
</feature>
<dbReference type="Proteomes" id="UP001339911">
    <property type="component" value="Unassembled WGS sequence"/>
</dbReference>
<feature type="compositionally biased region" description="Low complexity" evidence="1">
    <location>
        <begin position="180"/>
        <end position="198"/>
    </location>
</feature>
<proteinExistence type="predicted"/>
<keyword evidence="2" id="KW-1133">Transmembrane helix</keyword>
<comment type="caution">
    <text evidence="4">The sequence shown here is derived from an EMBL/GenBank/DDBJ whole genome shotgun (WGS) entry which is preliminary data.</text>
</comment>
<reference evidence="4 5" key="1">
    <citation type="submission" date="2024-01" db="EMBL/GenBank/DDBJ databases">
        <title>Genome insights into Plantactinospora veratri sp. nov.</title>
        <authorList>
            <person name="Wang L."/>
        </authorList>
    </citation>
    <scope>NUCLEOTIDE SEQUENCE [LARGE SCALE GENOMIC DNA]</scope>
    <source>
        <strain evidence="4 5">NEAU-FHS4</strain>
    </source>
</reference>
<gene>
    <name evidence="4" type="ORF">V1634_35125</name>
</gene>
<evidence type="ECO:0000256" key="3">
    <source>
        <dbReference type="SAM" id="SignalP"/>
    </source>
</evidence>
<feature type="signal peptide" evidence="3">
    <location>
        <begin position="1"/>
        <end position="32"/>
    </location>
</feature>
<protein>
    <submittedName>
        <fullName evidence="4">Uncharacterized protein</fullName>
    </submittedName>
</protein>
<feature type="compositionally biased region" description="Gly residues" evidence="1">
    <location>
        <begin position="227"/>
        <end position="243"/>
    </location>
</feature>
<dbReference type="EMBL" id="JAZGQL010000042">
    <property type="protein sequence ID" value="MEE6312056.1"/>
    <property type="molecule type" value="Genomic_DNA"/>
</dbReference>
<accession>A0ABU7SQ21</accession>
<keyword evidence="5" id="KW-1185">Reference proteome</keyword>
<evidence type="ECO:0000313" key="5">
    <source>
        <dbReference type="Proteomes" id="UP001339911"/>
    </source>
</evidence>